<dbReference type="SUPFAM" id="SSF50249">
    <property type="entry name" value="Nucleic acid-binding proteins"/>
    <property type="match status" value="1"/>
</dbReference>
<comment type="caution">
    <text evidence="1">The sequence shown here is derived from an EMBL/GenBank/DDBJ whole genome shotgun (WGS) entry which is preliminary data.</text>
</comment>
<name>A0ABQ8PBM1_9CRYT</name>
<gene>
    <name evidence="1" type="ORF">OJ252_275</name>
</gene>
<dbReference type="Gene3D" id="2.40.50.140">
    <property type="entry name" value="Nucleic acid-binding proteins"/>
    <property type="match status" value="1"/>
</dbReference>
<organism evidence="1 2">
    <name type="scientific">Cryptosporidium canis</name>
    <dbReference type="NCBI Taxonomy" id="195482"/>
    <lineage>
        <taxon>Eukaryota</taxon>
        <taxon>Sar</taxon>
        <taxon>Alveolata</taxon>
        <taxon>Apicomplexa</taxon>
        <taxon>Conoidasida</taxon>
        <taxon>Coccidia</taxon>
        <taxon>Eucoccidiorida</taxon>
        <taxon>Eimeriorina</taxon>
        <taxon>Cryptosporidiidae</taxon>
        <taxon>Cryptosporidium</taxon>
    </lineage>
</organism>
<evidence type="ECO:0000313" key="1">
    <source>
        <dbReference type="EMBL" id="KAJ1615289.1"/>
    </source>
</evidence>
<proteinExistence type="predicted"/>
<dbReference type="EMBL" id="JAPCXB010000008">
    <property type="protein sequence ID" value="KAJ1615289.1"/>
    <property type="molecule type" value="Genomic_DNA"/>
</dbReference>
<protein>
    <submittedName>
        <fullName evidence="1">Uncharacterized protein</fullName>
    </submittedName>
</protein>
<evidence type="ECO:0000313" key="2">
    <source>
        <dbReference type="Proteomes" id="UP001071777"/>
    </source>
</evidence>
<keyword evidence="2" id="KW-1185">Reference proteome</keyword>
<dbReference type="InterPro" id="IPR012340">
    <property type="entry name" value="NA-bd_OB-fold"/>
</dbReference>
<accession>A0ABQ8PBM1</accession>
<reference evidence="1" key="1">
    <citation type="submission" date="2022-10" db="EMBL/GenBank/DDBJ databases">
        <title>Adaptive evolution leads to modifications in subtelomeric GC content in a zoonotic Cryptosporidium species.</title>
        <authorList>
            <person name="Li J."/>
            <person name="Feng Y."/>
            <person name="Xiao L."/>
        </authorList>
    </citation>
    <scope>NUCLEOTIDE SEQUENCE</scope>
    <source>
        <strain evidence="1">25894</strain>
    </source>
</reference>
<sequence length="312" mass="37012">MNKITTPDQIRSLNSPYLNHNFINSIEFEQCYIKEISSKFVNKKKYVKLIGIIIKFRKKPKYLELISEFILLIMNMLTHVVDDSSDILRAIFWGSRSEFQELNLFRNLYTNQIDLGALVEVRGTIEFYNNKSQLKLFYMSYIYNYNVESLWWFRIFEKLQKKNQKNLSRTTNIEVDDGIHTLAPSICKMRNYSSTGRVGQVYFNCICKNSEKKTNAISILNSCEYRIVRRIVITYFNRFIRLNYTYETNLPNGEDVHFLINKVLISDQYASKILKELRDVCVSCTLKTIIDMLIKDFDCEVRFINIKSTFFN</sequence>
<dbReference type="Proteomes" id="UP001071777">
    <property type="component" value="Unassembled WGS sequence"/>
</dbReference>